<organism evidence="1">
    <name type="scientific">marine sediment metagenome</name>
    <dbReference type="NCBI Taxonomy" id="412755"/>
    <lineage>
        <taxon>unclassified sequences</taxon>
        <taxon>metagenomes</taxon>
        <taxon>ecological metagenomes</taxon>
    </lineage>
</organism>
<reference evidence="1" key="1">
    <citation type="journal article" date="2015" name="Nature">
        <title>Complex archaea that bridge the gap between prokaryotes and eukaryotes.</title>
        <authorList>
            <person name="Spang A."/>
            <person name="Saw J.H."/>
            <person name="Jorgensen S.L."/>
            <person name="Zaremba-Niedzwiedzka K."/>
            <person name="Martijn J."/>
            <person name="Lind A.E."/>
            <person name="van Eijk R."/>
            <person name="Schleper C."/>
            <person name="Guy L."/>
            <person name="Ettema T.J."/>
        </authorList>
    </citation>
    <scope>NUCLEOTIDE SEQUENCE</scope>
</reference>
<evidence type="ECO:0000313" key="1">
    <source>
        <dbReference type="EMBL" id="KKN47836.1"/>
    </source>
</evidence>
<protein>
    <submittedName>
        <fullName evidence="1">Uncharacterized protein</fullName>
    </submittedName>
</protein>
<gene>
    <name evidence="1" type="ORF">LCGC14_0658790</name>
</gene>
<dbReference type="EMBL" id="LAZR01001254">
    <property type="protein sequence ID" value="KKN47836.1"/>
    <property type="molecule type" value="Genomic_DNA"/>
</dbReference>
<dbReference type="AlphaFoldDB" id="A0A0F9TFR0"/>
<name>A0A0F9TFR0_9ZZZZ</name>
<accession>A0A0F9TFR0</accession>
<sequence length="409" mass="46446">MKNYQKSRTFALIFGIVLVLGLFTFESRAQGDLPTVEELFGPGNTFDEGYWDTMVFNNSRWDHPEVDNMTSWLNNTWNVKWIKEGNFEMGMLAFINKSHYESGEQSTYTTPTQFWWQHVYLNGSEILIASMHCAWFGFNDNNSNDLYDDGEEINPFFYLGATTSEMRDIVGIKSNPKTVTAPLQRSVAGSVITYTWGYNYTDIIFYVPRTNHSDNGTIIGFEWGFQYEDPGTYIEGSSAIGNQTYISYKYTLEIDTALGESTLFQDYETGNFGTLMIKENETADWVEVSDGDQGYMPDEWALALGTWSFIMAGQDYALTDLAKGEINASTHKMGLTEVQTTLGGTHAFDFKFSQKPTYEITYLNGSTMGTYPVYYESLNVNDDMEFIEFVSGMLPLMGDFAKLVISYAI</sequence>
<comment type="caution">
    <text evidence="1">The sequence shown here is derived from an EMBL/GenBank/DDBJ whole genome shotgun (WGS) entry which is preliminary data.</text>
</comment>
<feature type="non-terminal residue" evidence="1">
    <location>
        <position position="409"/>
    </location>
</feature>
<proteinExistence type="predicted"/>